<gene>
    <name evidence="1" type="ORF">BO95DRAFT_499102</name>
</gene>
<dbReference type="Proteomes" id="UP000249057">
    <property type="component" value="Unassembled WGS sequence"/>
</dbReference>
<proteinExistence type="predicted"/>
<name>A0ACD1G5Z7_9EURO</name>
<accession>A0ACD1G5Z7</accession>
<dbReference type="EMBL" id="KZ825352">
    <property type="protein sequence ID" value="RAH44551.1"/>
    <property type="molecule type" value="Genomic_DNA"/>
</dbReference>
<sequence>MKPSIAFEGRLWHVFAWAMGPPRPLGGFLRARPNRQIRARHGLNRGQRHQTLSHWGLHRTRSSVLLEPRAQEDSKIPGSPSETVTSQAAKSDRTTHGALGEIACGGVELESKTQERHPSPVQTPSGSCLACWPPVSNEAKPPLPQKGLAGNLPRRMGASQTLSGGGGQHLR</sequence>
<reference evidence="1" key="1">
    <citation type="submission" date="2018-02" db="EMBL/GenBank/DDBJ databases">
        <title>The genomes of Aspergillus section Nigri reveals drivers in fungal speciation.</title>
        <authorList>
            <consortium name="DOE Joint Genome Institute"/>
            <person name="Vesth T.C."/>
            <person name="Nybo J."/>
            <person name="Theobald S."/>
            <person name="Brandl J."/>
            <person name="Frisvad J.C."/>
            <person name="Nielsen K.F."/>
            <person name="Lyhne E.K."/>
            <person name="Kogle M.E."/>
            <person name="Kuo A."/>
            <person name="Riley R."/>
            <person name="Clum A."/>
            <person name="Nolan M."/>
            <person name="Lipzen A."/>
            <person name="Salamov A."/>
            <person name="Henrissat B."/>
            <person name="Wiebenga A."/>
            <person name="De vries R.P."/>
            <person name="Grigoriev I.V."/>
            <person name="Mortensen U.H."/>
            <person name="Andersen M.R."/>
            <person name="Baker S.E."/>
        </authorList>
    </citation>
    <scope>NUCLEOTIDE SEQUENCE</scope>
    <source>
        <strain evidence="1">CBS 621.78</strain>
    </source>
</reference>
<keyword evidence="2" id="KW-1185">Reference proteome</keyword>
<organism evidence="1 2">
    <name type="scientific">Aspergillus brunneoviolaceus CBS 621.78</name>
    <dbReference type="NCBI Taxonomy" id="1450534"/>
    <lineage>
        <taxon>Eukaryota</taxon>
        <taxon>Fungi</taxon>
        <taxon>Dikarya</taxon>
        <taxon>Ascomycota</taxon>
        <taxon>Pezizomycotina</taxon>
        <taxon>Eurotiomycetes</taxon>
        <taxon>Eurotiomycetidae</taxon>
        <taxon>Eurotiales</taxon>
        <taxon>Aspergillaceae</taxon>
        <taxon>Aspergillus</taxon>
        <taxon>Aspergillus subgen. Circumdati</taxon>
    </lineage>
</organism>
<evidence type="ECO:0000313" key="1">
    <source>
        <dbReference type="EMBL" id="RAH44551.1"/>
    </source>
</evidence>
<protein>
    <submittedName>
        <fullName evidence="1">Uncharacterized protein</fullName>
    </submittedName>
</protein>
<evidence type="ECO:0000313" key="2">
    <source>
        <dbReference type="Proteomes" id="UP000249057"/>
    </source>
</evidence>